<dbReference type="SMART" id="SM00900">
    <property type="entry name" value="FMN_bind"/>
    <property type="match status" value="1"/>
</dbReference>
<organism evidence="3 4">
    <name type="scientific">Hungatella hathewayi</name>
    <dbReference type="NCBI Taxonomy" id="154046"/>
    <lineage>
        <taxon>Bacteria</taxon>
        <taxon>Bacillati</taxon>
        <taxon>Bacillota</taxon>
        <taxon>Clostridia</taxon>
        <taxon>Lachnospirales</taxon>
        <taxon>Lachnospiraceae</taxon>
        <taxon>Hungatella</taxon>
    </lineage>
</organism>
<sequence>MKEKIKKVVPFILTITATLCVGFILVAFLLRPQVLDIGTVDLNTIADGEYIGVCQNKILFAVVKVEIQNHKIIGIEVVEHKASYMEQAEQIAGAVCSEQSLEVDAISGATLTSDTVLKAIENALVDGASLSDRK</sequence>
<keyword evidence="1" id="KW-0472">Membrane</keyword>
<dbReference type="Pfam" id="PF04205">
    <property type="entry name" value="FMN_bind"/>
    <property type="match status" value="1"/>
</dbReference>
<dbReference type="GO" id="GO:0010181">
    <property type="term" value="F:FMN binding"/>
    <property type="evidence" value="ECO:0007669"/>
    <property type="project" value="InterPro"/>
</dbReference>
<evidence type="ECO:0000313" key="3">
    <source>
        <dbReference type="EMBL" id="CUO02288.1"/>
    </source>
</evidence>
<proteinExistence type="predicted"/>
<dbReference type="GO" id="GO:0016020">
    <property type="term" value="C:membrane"/>
    <property type="evidence" value="ECO:0007669"/>
    <property type="project" value="InterPro"/>
</dbReference>
<dbReference type="Proteomes" id="UP000095651">
    <property type="component" value="Unassembled WGS sequence"/>
</dbReference>
<accession>A0A174BRM6</accession>
<feature type="domain" description="FMN-binding" evidence="2">
    <location>
        <begin position="59"/>
        <end position="127"/>
    </location>
</feature>
<name>A0A174BRM6_9FIRM</name>
<evidence type="ECO:0000259" key="2">
    <source>
        <dbReference type="SMART" id="SM00900"/>
    </source>
</evidence>
<reference evidence="3 4" key="1">
    <citation type="submission" date="2015-09" db="EMBL/GenBank/DDBJ databases">
        <authorList>
            <consortium name="Pathogen Informatics"/>
        </authorList>
    </citation>
    <scope>NUCLEOTIDE SEQUENCE [LARGE SCALE GENOMIC DNA]</scope>
    <source>
        <strain evidence="3 4">2789STDY5608850</strain>
    </source>
</reference>
<keyword evidence="1" id="KW-1133">Transmembrane helix</keyword>
<evidence type="ECO:0000313" key="4">
    <source>
        <dbReference type="Proteomes" id="UP000095651"/>
    </source>
</evidence>
<gene>
    <name evidence="3" type="ORF">ERS852407_01664</name>
</gene>
<dbReference type="AlphaFoldDB" id="A0A174BRM6"/>
<dbReference type="Gene3D" id="3.90.1010.20">
    <property type="match status" value="1"/>
</dbReference>
<evidence type="ECO:0000256" key="1">
    <source>
        <dbReference type="SAM" id="Phobius"/>
    </source>
</evidence>
<feature type="transmembrane region" description="Helical" evidence="1">
    <location>
        <begin position="12"/>
        <end position="30"/>
    </location>
</feature>
<dbReference type="RefSeq" id="WP_055654134.1">
    <property type="nucleotide sequence ID" value="NZ_CABIXC010000003.1"/>
</dbReference>
<dbReference type="InterPro" id="IPR007329">
    <property type="entry name" value="FMN-bd"/>
</dbReference>
<keyword evidence="1" id="KW-0812">Transmembrane</keyword>
<protein>
    <submittedName>
        <fullName evidence="3">FMN-binding domain-containing protein</fullName>
    </submittedName>
</protein>
<dbReference type="EMBL" id="CYZE01000003">
    <property type="protein sequence ID" value="CUO02288.1"/>
    <property type="molecule type" value="Genomic_DNA"/>
</dbReference>